<accession>A0A8S5QL04</accession>
<protein>
    <submittedName>
        <fullName evidence="1">Uncharacterized protein</fullName>
    </submittedName>
</protein>
<dbReference type="EMBL" id="BK015689">
    <property type="protein sequence ID" value="DAE19950.1"/>
    <property type="molecule type" value="Genomic_DNA"/>
</dbReference>
<evidence type="ECO:0000313" key="1">
    <source>
        <dbReference type="EMBL" id="DAE19950.1"/>
    </source>
</evidence>
<reference evidence="1" key="1">
    <citation type="journal article" date="2021" name="Proc. Natl. Acad. Sci. U.S.A.">
        <title>A Catalog of Tens of Thousands of Viruses from Human Metagenomes Reveals Hidden Associations with Chronic Diseases.</title>
        <authorList>
            <person name="Tisza M.J."/>
            <person name="Buck C.B."/>
        </authorList>
    </citation>
    <scope>NUCLEOTIDE SEQUENCE</scope>
    <source>
        <strain evidence="1">CtYsL76</strain>
    </source>
</reference>
<proteinExistence type="predicted"/>
<sequence length="51" mass="6354">MYTFFSHFLKFIPLTRSDKFNHRNMNKIIRLCSFKYLYNFTMFTNTMSNSR</sequence>
<name>A0A8S5QL04_9CAUD</name>
<organism evidence="1">
    <name type="scientific">CrAss-like virus sp. ctYsL76</name>
    <dbReference type="NCBI Taxonomy" id="2826826"/>
    <lineage>
        <taxon>Viruses</taxon>
        <taxon>Duplodnaviria</taxon>
        <taxon>Heunggongvirae</taxon>
        <taxon>Uroviricota</taxon>
        <taxon>Caudoviricetes</taxon>
        <taxon>Crassvirales</taxon>
    </lineage>
</organism>